<dbReference type="Gene3D" id="3.30.110.70">
    <property type="entry name" value="Hypothetical protein apc22750. Chain B"/>
    <property type="match status" value="1"/>
</dbReference>
<dbReference type="eggNOG" id="COG0393">
    <property type="taxonomic scope" value="Bacteria"/>
</dbReference>
<dbReference type="KEGG" id="cfu:CFU_3560"/>
<sequence>MIITRKIATGNVGARQLLIQGENMKKLILIAAVSAGMLLSAVSAQAADRTLMLPVAGALAVNDAQGRLGDSVRFYFGDQRTPKVLEKFGGEKTSQRTNAFGKSDEKACNWVFLSAMLHLQQRAQDLGANAVVNIVSNYNNVEHASATEFECHVGAIMAGVALKGEFARIAK</sequence>
<reference evidence="1 2" key="5">
    <citation type="journal article" date="2011" name="ISME J.">
        <title>Dual transcriptional profiling of a bacterial/fungal confrontation: Collimonas fungivorans versus Aspergillus niger.</title>
        <authorList>
            <person name="Mela F."/>
            <person name="Fritsche K."/>
            <person name="de Boer W."/>
            <person name="van Veen J.A."/>
            <person name="de Graaff L.H."/>
            <person name="van den Berg M."/>
            <person name="Leveau J.H."/>
        </authorList>
    </citation>
    <scope>NUCLEOTIDE SEQUENCE [LARGE SCALE GENOMIC DNA]</scope>
    <source>
        <strain evidence="1 2">Ter331</strain>
    </source>
</reference>
<dbReference type="STRING" id="1005048.CFU_3560"/>
<reference evidence="1 2" key="4">
    <citation type="journal article" date="2010" name="Environ. Microbiol.">
        <title>The bacterial genus Collimonas: mycophagy, weathering and other adaptive solutions to life in oligotrophic soil environments.</title>
        <authorList>
            <person name="Leveau J.H."/>
            <person name="Uroz S."/>
            <person name="de Boer W."/>
        </authorList>
    </citation>
    <scope>NUCLEOTIDE SEQUENCE [LARGE SCALE GENOMIC DNA]</scope>
    <source>
        <strain evidence="1 2">Ter331</strain>
    </source>
</reference>
<proteinExistence type="predicted"/>
<accession>G0ADC2</accession>
<reference evidence="2" key="6">
    <citation type="submission" date="2011-05" db="EMBL/GenBank/DDBJ databases">
        <title>Complete sequence of Collimonas fungivorans Ter331.</title>
        <authorList>
            <person name="Leveau J.H."/>
        </authorList>
    </citation>
    <scope>NUCLEOTIDE SEQUENCE [LARGE SCALE GENOMIC DNA]</scope>
    <source>
        <strain evidence="2">Ter331</strain>
    </source>
</reference>
<dbReference type="Proteomes" id="UP000008392">
    <property type="component" value="Chromosome"/>
</dbReference>
<evidence type="ECO:0000313" key="2">
    <source>
        <dbReference type="Proteomes" id="UP000008392"/>
    </source>
</evidence>
<reference evidence="1 2" key="1">
    <citation type="journal article" date="2004" name="Environ. Microbiol.">
        <title>Phylogeny-function analysis of (meta)genomic libraries: screening for expression of ribosomal RNA genes by large-insert library fluorescent in situ hybridization (LIL-FISH).</title>
        <authorList>
            <person name="Leveau J.H."/>
            <person name="Gerards S."/>
            <person name="de Boer W."/>
            <person name="van Veen J.A."/>
        </authorList>
    </citation>
    <scope>NUCLEOTIDE SEQUENCE [LARGE SCALE GENOMIC DNA]</scope>
    <source>
        <strain evidence="1 2">Ter331</strain>
    </source>
</reference>
<name>G0ADC2_COLFT</name>
<keyword evidence="2" id="KW-1185">Reference proteome</keyword>
<dbReference type="AlphaFoldDB" id="G0ADC2"/>
<dbReference type="HOGENOM" id="CLU_133131_0_0_4"/>
<reference evidence="1 2" key="2">
    <citation type="journal article" date="2006" name="J. Microbiol. Methods">
        <title>Genomic flank-sequencing of plasposon insertion sites for rapid identification of functional genes.</title>
        <authorList>
            <person name="Leveau J.H."/>
            <person name="Gerards S."/>
            <person name="Fritsche K."/>
            <person name="Zondag G."/>
            <person name="van Veen J.A."/>
        </authorList>
    </citation>
    <scope>NUCLEOTIDE SEQUENCE [LARGE SCALE GENOMIC DNA]</scope>
    <source>
        <strain evidence="1 2">Ter331</strain>
    </source>
</reference>
<reference evidence="1 2" key="3">
    <citation type="journal article" date="2008" name="FEMS Microbiol. Ecol.">
        <title>Identification and characterization of genes underlying chitinolysis in Collimonas fungivorans Ter331.</title>
        <authorList>
            <person name="Fritsche K."/>
            <person name="de Boer W."/>
            <person name="Gerards S."/>
            <person name="van den Berg M."/>
            <person name="van Veen J.A."/>
            <person name="Leveau J.H."/>
        </authorList>
    </citation>
    <scope>NUCLEOTIDE SEQUENCE [LARGE SCALE GENOMIC DNA]</scope>
    <source>
        <strain evidence="1 2">Ter331</strain>
    </source>
</reference>
<evidence type="ECO:0000313" key="1">
    <source>
        <dbReference type="EMBL" id="AEK63384.1"/>
    </source>
</evidence>
<protein>
    <submittedName>
        <fullName evidence="1">Excinuclease ATPase subunit</fullName>
    </submittedName>
</protein>
<gene>
    <name evidence="1" type="ordered locus">CFU_3560</name>
</gene>
<dbReference type="EMBL" id="CP002745">
    <property type="protein sequence ID" value="AEK63384.1"/>
    <property type="molecule type" value="Genomic_DNA"/>
</dbReference>
<organism evidence="1 2">
    <name type="scientific">Collimonas fungivorans (strain Ter331)</name>
    <dbReference type="NCBI Taxonomy" id="1005048"/>
    <lineage>
        <taxon>Bacteria</taxon>
        <taxon>Pseudomonadati</taxon>
        <taxon>Pseudomonadota</taxon>
        <taxon>Betaproteobacteria</taxon>
        <taxon>Burkholderiales</taxon>
        <taxon>Oxalobacteraceae</taxon>
        <taxon>Collimonas</taxon>
    </lineage>
</organism>